<evidence type="ECO:0000256" key="1">
    <source>
        <dbReference type="ARBA" id="ARBA00010923"/>
    </source>
</evidence>
<comment type="similarity">
    <text evidence="1">Belongs to the type-I restriction system S methylase family.</text>
</comment>
<keyword evidence="3" id="KW-0238">DNA-binding</keyword>
<dbReference type="InterPro" id="IPR044946">
    <property type="entry name" value="Restrct_endonuc_typeI_TRD_sf"/>
</dbReference>
<feature type="domain" description="Type I restriction modification DNA specificity" evidence="4">
    <location>
        <begin position="234"/>
        <end position="392"/>
    </location>
</feature>
<gene>
    <name evidence="5" type="ORF">L2W31_09940</name>
</gene>
<name>A0ABS9EWM3_9BACT</name>
<protein>
    <submittedName>
        <fullName evidence="5">Restriction endonuclease subunit S</fullName>
        <ecNumber evidence="5">3.1.21.-</ecNumber>
    </submittedName>
</protein>
<dbReference type="GO" id="GO:0004519">
    <property type="term" value="F:endonuclease activity"/>
    <property type="evidence" value="ECO:0007669"/>
    <property type="project" value="UniProtKB-KW"/>
</dbReference>
<evidence type="ECO:0000259" key="4">
    <source>
        <dbReference type="Pfam" id="PF01420"/>
    </source>
</evidence>
<keyword evidence="2" id="KW-0680">Restriction system</keyword>
<dbReference type="InterPro" id="IPR052021">
    <property type="entry name" value="Type-I_RS_S_subunit"/>
</dbReference>
<evidence type="ECO:0000313" key="6">
    <source>
        <dbReference type="Proteomes" id="UP001200932"/>
    </source>
</evidence>
<dbReference type="CDD" id="cd17246">
    <property type="entry name" value="RMtype1_S_SonII-TRD2-CR2_like"/>
    <property type="match status" value="1"/>
</dbReference>
<organism evidence="5 6">
    <name type="scientific">Dethiosulfovibrio acidaminovorans</name>
    <dbReference type="NCBI Taxonomy" id="133535"/>
    <lineage>
        <taxon>Bacteria</taxon>
        <taxon>Thermotogati</taxon>
        <taxon>Synergistota</taxon>
        <taxon>Synergistia</taxon>
        <taxon>Synergistales</taxon>
        <taxon>Dethiosulfovibrionaceae</taxon>
        <taxon>Dethiosulfovibrio</taxon>
    </lineage>
</organism>
<dbReference type="CDD" id="cd17245">
    <property type="entry name" value="RMtype1_S_TteMORF1547P-TRD2-CR2_Aco12261I-TRD1-CR1_like"/>
    <property type="match status" value="1"/>
</dbReference>
<feature type="domain" description="Type I restriction modification DNA specificity" evidence="4">
    <location>
        <begin position="23"/>
        <end position="202"/>
    </location>
</feature>
<keyword evidence="6" id="KW-1185">Reference proteome</keyword>
<dbReference type="PANTHER" id="PTHR30408">
    <property type="entry name" value="TYPE-1 RESTRICTION ENZYME ECOKI SPECIFICITY PROTEIN"/>
    <property type="match status" value="1"/>
</dbReference>
<evidence type="ECO:0000313" key="5">
    <source>
        <dbReference type="EMBL" id="MCF4145645.1"/>
    </source>
</evidence>
<dbReference type="InterPro" id="IPR000055">
    <property type="entry name" value="Restrct_endonuc_typeI_TRD"/>
</dbReference>
<dbReference type="Proteomes" id="UP001200932">
    <property type="component" value="Unassembled WGS sequence"/>
</dbReference>
<proteinExistence type="inferred from homology"/>
<dbReference type="EC" id="3.1.21.-" evidence="5"/>
<dbReference type="Gene3D" id="1.10.287.1120">
    <property type="entry name" value="Bipartite methylase S protein"/>
    <property type="match status" value="1"/>
</dbReference>
<keyword evidence="5" id="KW-0540">Nuclease</keyword>
<evidence type="ECO:0000256" key="2">
    <source>
        <dbReference type="ARBA" id="ARBA00022747"/>
    </source>
</evidence>
<keyword evidence="5" id="KW-0378">Hydrolase</keyword>
<reference evidence="5 6" key="1">
    <citation type="submission" date="2022-01" db="EMBL/GenBank/DDBJ databases">
        <title>Dethiosulfovibrio faecalis sp. nov., a novel proteolytic, non-sulfur-reducing bacterium isolated from a marine aquaculture solid waste bioreactor.</title>
        <authorList>
            <person name="Grabowski S."/>
            <person name="Apolinario E."/>
            <person name="Schneider N."/>
            <person name="Marshall C.W."/>
            <person name="Sowers K.R."/>
        </authorList>
    </citation>
    <scope>NUCLEOTIDE SEQUENCE [LARGE SCALE GENOMIC DNA]</scope>
    <source>
        <strain evidence="5 6">DSM 12590</strain>
    </source>
</reference>
<dbReference type="Pfam" id="PF01420">
    <property type="entry name" value="Methylase_S"/>
    <property type="match status" value="2"/>
</dbReference>
<dbReference type="Gene3D" id="3.90.220.20">
    <property type="entry name" value="DNA methylase specificity domains"/>
    <property type="match status" value="2"/>
</dbReference>
<dbReference type="PANTHER" id="PTHR30408:SF12">
    <property type="entry name" value="TYPE I RESTRICTION ENZYME MJAVIII SPECIFICITY SUBUNIT"/>
    <property type="match status" value="1"/>
</dbReference>
<dbReference type="GO" id="GO:0016787">
    <property type="term" value="F:hydrolase activity"/>
    <property type="evidence" value="ECO:0007669"/>
    <property type="project" value="UniProtKB-KW"/>
</dbReference>
<keyword evidence="5" id="KW-0255">Endonuclease</keyword>
<comment type="caution">
    <text evidence="5">The sequence shown here is derived from an EMBL/GenBank/DDBJ whole genome shotgun (WGS) entry which is preliminary data.</text>
</comment>
<dbReference type="SUPFAM" id="SSF116734">
    <property type="entry name" value="DNA methylase specificity domain"/>
    <property type="match status" value="2"/>
</dbReference>
<accession>A0ABS9EWM3</accession>
<evidence type="ECO:0000256" key="3">
    <source>
        <dbReference type="ARBA" id="ARBA00023125"/>
    </source>
</evidence>
<dbReference type="EMBL" id="JAKGUF010000017">
    <property type="protein sequence ID" value="MCF4145645.1"/>
    <property type="molecule type" value="Genomic_DNA"/>
</dbReference>
<dbReference type="RefSeq" id="WP_236114973.1">
    <property type="nucleotide sequence ID" value="NZ_JAKGUF010000017.1"/>
</dbReference>
<sequence length="421" mass="46697">MSSEPGTMTVEKGYKVTEVGVIPEEWEACQLKDISDFITKGATPTTYGFDWQDEGILFLKSDCITPSGFSYGQCKFISAEAHRSMKRSVVKAGDILMSITGYIGKVAVVPEYVEEANINQHIARIRVTSSKHDSRFTYYSLLAPGQTKLLVKDCTGQAYPQLSLEQVRNVTIYAPPLPEQEKISEVLSTVDEHIGETEDLIEQTETLKKGMMQRLLTQGIGHTKFKDTEIGRIPAEWEVCTLTNIASVIMGQSPASESYNDKQKGLPFYQGNADFGEKYPTTRVWCSSPSKIVPEGSILISVRAPVGAINISDTISCIGRGLAGIKIESDITQSYIYFYLQQHRSRLAKVSQGSTFLAIGSTELKEFLLALPTYSEQRDIADILTAIDDRIGEYRAKLEALTRLKSGLMQQLLTGKTRVRV</sequence>